<dbReference type="SMART" id="SM00389">
    <property type="entry name" value="HOX"/>
    <property type="match status" value="1"/>
</dbReference>
<dbReference type="GO" id="GO:0005634">
    <property type="term" value="C:nucleus"/>
    <property type="evidence" value="ECO:0007669"/>
    <property type="project" value="UniProtKB-SubCell"/>
</dbReference>
<feature type="compositionally biased region" description="Pro residues" evidence="8">
    <location>
        <begin position="137"/>
        <end position="146"/>
    </location>
</feature>
<dbReference type="PANTHER" id="PTHR45793">
    <property type="entry name" value="HOMEOBOX PROTEIN"/>
    <property type="match status" value="1"/>
</dbReference>
<dbReference type="InterPro" id="IPR009057">
    <property type="entry name" value="Homeodomain-like_sf"/>
</dbReference>
<feature type="compositionally biased region" description="Low complexity" evidence="8">
    <location>
        <begin position="18"/>
        <end position="27"/>
    </location>
</feature>
<keyword evidence="11" id="KW-1185">Reference proteome</keyword>
<evidence type="ECO:0000313" key="10">
    <source>
        <dbReference type="EMBL" id="KAI9252939.1"/>
    </source>
</evidence>
<keyword evidence="5 6" id="KW-0539">Nucleus</keyword>
<comment type="subcellular location">
    <subcellularLocation>
        <location evidence="1 6 7">Nucleus</location>
    </subcellularLocation>
</comment>
<keyword evidence="4 6" id="KW-0371">Homeobox</keyword>
<dbReference type="PROSITE" id="PS00027">
    <property type="entry name" value="HOMEOBOX_1"/>
    <property type="match status" value="1"/>
</dbReference>
<feature type="region of interest" description="Disordered" evidence="8">
    <location>
        <begin position="15"/>
        <end position="37"/>
    </location>
</feature>
<sequence>MNHLNQPSLLTANANVPSQQQQQLHHSQQPKKRTRVTPSQLSILEETFAISATPDSKMRKQLAQKLQMPERSIQIWFQNRRAKVKMLQKRAMMREEQEAAKARLYAEAAAYVHHHHHQPYWYPRRSHAHHPSHPHAHPPFPPPPAKVPIQRAWSSDVVSSSATTTTTATSSSSVQQHNNNNQHHPQTPPTSSSTTSTAPVTTPSVVPHQQQHTTAPPSHSQQANAFSIPPTFAAPPPPPPPPFTTATPPLPLYIVPNETMDYPEDVDDMRFRRIDSEPVPIIDDPSLSLTATDAPTTGSDGSGLITASALTVGTWHRMKITHQDLLCYYHSTERTFAWHIRDSDYHFKMVVSFDIIASIEINSLPDNVSADVHLDLAEPPLFFMENGGDNNWIQCSDFTESMQATCILRHTIRGLTADLRQELFNIASLDDGLCQVTQFFTTPTSATPSLAMMAAAQAAAASSSEPPPVFDQNLLWRHQSLPLGFGWADESSSF</sequence>
<feature type="region of interest" description="Disordered" evidence="8">
    <location>
        <begin position="122"/>
        <end position="247"/>
    </location>
</feature>
<gene>
    <name evidence="10" type="ORF">BDA99DRAFT_540929</name>
</gene>
<keyword evidence="3 6" id="KW-0238">DNA-binding</keyword>
<evidence type="ECO:0000256" key="1">
    <source>
        <dbReference type="ARBA" id="ARBA00004123"/>
    </source>
</evidence>
<evidence type="ECO:0000256" key="3">
    <source>
        <dbReference type="ARBA" id="ARBA00023125"/>
    </source>
</evidence>
<organism evidence="10 11">
    <name type="scientific">Phascolomyces articulosus</name>
    <dbReference type="NCBI Taxonomy" id="60185"/>
    <lineage>
        <taxon>Eukaryota</taxon>
        <taxon>Fungi</taxon>
        <taxon>Fungi incertae sedis</taxon>
        <taxon>Mucoromycota</taxon>
        <taxon>Mucoromycotina</taxon>
        <taxon>Mucoromycetes</taxon>
        <taxon>Mucorales</taxon>
        <taxon>Lichtheimiaceae</taxon>
        <taxon>Phascolomyces</taxon>
    </lineage>
</organism>
<dbReference type="GO" id="GO:0000981">
    <property type="term" value="F:DNA-binding transcription factor activity, RNA polymerase II-specific"/>
    <property type="evidence" value="ECO:0007669"/>
    <property type="project" value="InterPro"/>
</dbReference>
<dbReference type="GO" id="GO:0000978">
    <property type="term" value="F:RNA polymerase II cis-regulatory region sequence-specific DNA binding"/>
    <property type="evidence" value="ECO:0007669"/>
    <property type="project" value="TreeGrafter"/>
</dbReference>
<evidence type="ECO:0000256" key="8">
    <source>
        <dbReference type="SAM" id="MobiDB-lite"/>
    </source>
</evidence>
<dbReference type="Proteomes" id="UP001209540">
    <property type="component" value="Unassembled WGS sequence"/>
</dbReference>
<evidence type="ECO:0000313" key="11">
    <source>
        <dbReference type="Proteomes" id="UP001209540"/>
    </source>
</evidence>
<feature type="DNA-binding region" description="Homeobox" evidence="6">
    <location>
        <begin position="29"/>
        <end position="88"/>
    </location>
</feature>
<dbReference type="Pfam" id="PF24818">
    <property type="entry name" value="PH_TRF2_HOY1"/>
    <property type="match status" value="1"/>
</dbReference>
<evidence type="ECO:0000256" key="5">
    <source>
        <dbReference type="ARBA" id="ARBA00023242"/>
    </source>
</evidence>
<evidence type="ECO:0000256" key="2">
    <source>
        <dbReference type="ARBA" id="ARBA00022473"/>
    </source>
</evidence>
<proteinExistence type="predicted"/>
<reference evidence="10" key="2">
    <citation type="submission" date="2023-02" db="EMBL/GenBank/DDBJ databases">
        <authorList>
            <consortium name="DOE Joint Genome Institute"/>
            <person name="Mondo S.J."/>
            <person name="Chang Y."/>
            <person name="Wang Y."/>
            <person name="Ahrendt S."/>
            <person name="Andreopoulos W."/>
            <person name="Barry K."/>
            <person name="Beard J."/>
            <person name="Benny G.L."/>
            <person name="Blankenship S."/>
            <person name="Bonito G."/>
            <person name="Cuomo C."/>
            <person name="Desiro A."/>
            <person name="Gervers K.A."/>
            <person name="Hundley H."/>
            <person name="Kuo A."/>
            <person name="LaButti K."/>
            <person name="Lang B.F."/>
            <person name="Lipzen A."/>
            <person name="O'Donnell K."/>
            <person name="Pangilinan J."/>
            <person name="Reynolds N."/>
            <person name="Sandor L."/>
            <person name="Smith M.W."/>
            <person name="Tsang A."/>
            <person name="Grigoriev I.V."/>
            <person name="Stajich J.E."/>
            <person name="Spatafora J.W."/>
        </authorList>
    </citation>
    <scope>NUCLEOTIDE SEQUENCE</scope>
    <source>
        <strain evidence="10">RSA 2281</strain>
    </source>
</reference>
<dbReference type="Pfam" id="PF00046">
    <property type="entry name" value="Homeodomain"/>
    <property type="match status" value="1"/>
</dbReference>
<dbReference type="InterPro" id="IPR001356">
    <property type="entry name" value="HD"/>
</dbReference>
<evidence type="ECO:0000256" key="6">
    <source>
        <dbReference type="PROSITE-ProRule" id="PRU00108"/>
    </source>
</evidence>
<dbReference type="CDD" id="cd00086">
    <property type="entry name" value="homeodomain"/>
    <property type="match status" value="1"/>
</dbReference>
<dbReference type="PROSITE" id="PS50071">
    <property type="entry name" value="HOMEOBOX_2"/>
    <property type="match status" value="1"/>
</dbReference>
<accession>A0AAD5JSY0</accession>
<dbReference type="InterPro" id="IPR017970">
    <property type="entry name" value="Homeobox_CS"/>
</dbReference>
<feature type="compositionally biased region" description="Low complexity" evidence="8">
    <location>
        <begin position="154"/>
        <end position="207"/>
    </location>
</feature>
<protein>
    <submittedName>
        <fullName evidence="10">Homeobox domain-containing protein</fullName>
    </submittedName>
</protein>
<evidence type="ECO:0000259" key="9">
    <source>
        <dbReference type="PROSITE" id="PS50071"/>
    </source>
</evidence>
<dbReference type="AlphaFoldDB" id="A0AAD5JSY0"/>
<dbReference type="InterPro" id="IPR057939">
    <property type="entry name" value="TRF2_HOY1_PH"/>
</dbReference>
<keyword evidence="2" id="KW-0217">Developmental protein</keyword>
<comment type="caution">
    <text evidence="10">The sequence shown here is derived from an EMBL/GenBank/DDBJ whole genome shotgun (WGS) entry which is preliminary data.</text>
</comment>
<dbReference type="PANTHER" id="PTHR45793:SF5">
    <property type="entry name" value="HOMEOTIC PROTEIN OCELLILESS"/>
    <property type="match status" value="1"/>
</dbReference>
<feature type="compositionally biased region" description="Pro residues" evidence="8">
    <location>
        <begin position="232"/>
        <end position="247"/>
    </location>
</feature>
<reference evidence="10" key="1">
    <citation type="journal article" date="2022" name="IScience">
        <title>Evolution of zygomycete secretomes and the origins of terrestrial fungal ecologies.</title>
        <authorList>
            <person name="Chang Y."/>
            <person name="Wang Y."/>
            <person name="Mondo S."/>
            <person name="Ahrendt S."/>
            <person name="Andreopoulos W."/>
            <person name="Barry K."/>
            <person name="Beard J."/>
            <person name="Benny G.L."/>
            <person name="Blankenship S."/>
            <person name="Bonito G."/>
            <person name="Cuomo C."/>
            <person name="Desiro A."/>
            <person name="Gervers K.A."/>
            <person name="Hundley H."/>
            <person name="Kuo A."/>
            <person name="LaButti K."/>
            <person name="Lang B.F."/>
            <person name="Lipzen A."/>
            <person name="O'Donnell K."/>
            <person name="Pangilinan J."/>
            <person name="Reynolds N."/>
            <person name="Sandor L."/>
            <person name="Smith M.E."/>
            <person name="Tsang A."/>
            <person name="Grigoriev I.V."/>
            <person name="Stajich J.E."/>
            <person name="Spatafora J.W."/>
        </authorList>
    </citation>
    <scope>NUCLEOTIDE SEQUENCE</scope>
    <source>
        <strain evidence="10">RSA 2281</strain>
    </source>
</reference>
<evidence type="ECO:0000256" key="4">
    <source>
        <dbReference type="ARBA" id="ARBA00023155"/>
    </source>
</evidence>
<dbReference type="SUPFAM" id="SSF46689">
    <property type="entry name" value="Homeodomain-like"/>
    <property type="match status" value="1"/>
</dbReference>
<evidence type="ECO:0000256" key="7">
    <source>
        <dbReference type="RuleBase" id="RU000682"/>
    </source>
</evidence>
<name>A0AAD5JSY0_9FUNG</name>
<feature type="domain" description="Homeobox" evidence="9">
    <location>
        <begin position="27"/>
        <end position="87"/>
    </location>
</feature>
<feature type="compositionally biased region" description="Polar residues" evidence="8">
    <location>
        <begin position="208"/>
        <end position="225"/>
    </location>
</feature>
<feature type="compositionally biased region" description="Basic residues" evidence="8">
    <location>
        <begin position="122"/>
        <end position="136"/>
    </location>
</feature>
<dbReference type="EMBL" id="JAIXMP010000027">
    <property type="protein sequence ID" value="KAI9252939.1"/>
    <property type="molecule type" value="Genomic_DNA"/>
</dbReference>
<dbReference type="Gene3D" id="1.10.10.60">
    <property type="entry name" value="Homeodomain-like"/>
    <property type="match status" value="1"/>
</dbReference>